<comment type="caution">
    <text evidence="1">The sequence shown here is derived from an EMBL/GenBank/DDBJ whole genome shotgun (WGS) entry which is preliminary data.</text>
</comment>
<protein>
    <recommendedName>
        <fullName evidence="3">DUF3108 domain-containing protein</fullName>
    </recommendedName>
</protein>
<evidence type="ECO:0000313" key="1">
    <source>
        <dbReference type="EMBL" id="OXC75666.1"/>
    </source>
</evidence>
<dbReference type="EMBL" id="MTHB01000165">
    <property type="protein sequence ID" value="OXC75666.1"/>
    <property type="molecule type" value="Genomic_DNA"/>
</dbReference>
<reference evidence="2" key="1">
    <citation type="submission" date="2017-01" db="EMBL/GenBank/DDBJ databases">
        <title>Genome Analysis of Deinococcus marmoris KOPRI26562.</title>
        <authorList>
            <person name="Kim J.H."/>
            <person name="Oh H.-M."/>
        </authorList>
    </citation>
    <scope>NUCLEOTIDE SEQUENCE [LARGE SCALE GENOMIC DNA]</scope>
    <source>
        <strain evidence="2">PAMC 26633</strain>
    </source>
</reference>
<evidence type="ECO:0008006" key="3">
    <source>
        <dbReference type="Google" id="ProtNLM"/>
    </source>
</evidence>
<accession>A0A226WWT8</accession>
<dbReference type="RefSeq" id="WP_089163009.1">
    <property type="nucleotide sequence ID" value="NZ_MTHB01000165.1"/>
</dbReference>
<proteinExistence type="predicted"/>
<dbReference type="OrthoDB" id="574237at2"/>
<dbReference type="Gene3D" id="2.40.360.20">
    <property type="match status" value="1"/>
</dbReference>
<gene>
    <name evidence="1" type="ORF">BSU04_25895</name>
</gene>
<sequence>MRLTPTSLESKPLMRSALHGAANASAFAWPLAAARLCAAIAGAALSYNAHAEALLPDPSPQPLTQAQAPVFAVGERWEFAYENFLEPRLNEHYSQTVETAAQGSATFVNDRGGRFRLDSDSNLVQTPATRYEPSDGRLKFPMAVGVRWSTTYVVRSGSWTAKCDRTSSVVAAERVKVPAGEFDAFRIEQRVAWSGMGASQGSGLTIEHDWYAPAVGRIVKIEYQDMPLKGPVTATTLQLIGHTLAAAAAPDEASR</sequence>
<name>A0A226WWT8_CABSO</name>
<dbReference type="Proteomes" id="UP000214720">
    <property type="component" value="Unassembled WGS sequence"/>
</dbReference>
<organism evidence="1 2">
    <name type="scientific">Caballeronia sordidicola</name>
    <name type="common">Burkholderia sordidicola</name>
    <dbReference type="NCBI Taxonomy" id="196367"/>
    <lineage>
        <taxon>Bacteria</taxon>
        <taxon>Pseudomonadati</taxon>
        <taxon>Pseudomonadota</taxon>
        <taxon>Betaproteobacteria</taxon>
        <taxon>Burkholderiales</taxon>
        <taxon>Burkholderiaceae</taxon>
        <taxon>Caballeronia</taxon>
    </lineage>
</organism>
<dbReference type="AlphaFoldDB" id="A0A226WWT8"/>
<evidence type="ECO:0000313" key="2">
    <source>
        <dbReference type="Proteomes" id="UP000214720"/>
    </source>
</evidence>